<keyword evidence="2" id="KW-1185">Reference proteome</keyword>
<evidence type="ECO:0000313" key="2">
    <source>
        <dbReference type="Proteomes" id="UP001431186"/>
    </source>
</evidence>
<name>A0AAU9CHK9_9ACTN</name>
<evidence type="ECO:0008006" key="3">
    <source>
        <dbReference type="Google" id="ProtNLM"/>
    </source>
</evidence>
<sequence length="78" mass="8827">MATIATTMRVPDDVAARYDRLAKATGRTKTFYMTKALRDAIDSMEYEYGILQELEDYRSGKTVAYSSEEMRARCGLDG</sequence>
<dbReference type="SUPFAM" id="SSF47598">
    <property type="entry name" value="Ribbon-helix-helix"/>
    <property type="match status" value="1"/>
</dbReference>
<proteinExistence type="predicted"/>
<dbReference type="CDD" id="cd22233">
    <property type="entry name" value="RHH_CopAso-like"/>
    <property type="match status" value="1"/>
</dbReference>
<protein>
    <recommendedName>
        <fullName evidence="3">RHH-type rel operon transcriptional repressor/antitoxin RelB</fullName>
    </recommendedName>
</protein>
<organism evidence="1 2">
    <name type="scientific">Leptogranulimonas caecicola</name>
    <dbReference type="NCBI Taxonomy" id="2894156"/>
    <lineage>
        <taxon>Bacteria</taxon>
        <taxon>Bacillati</taxon>
        <taxon>Actinomycetota</taxon>
        <taxon>Coriobacteriia</taxon>
        <taxon>Coriobacteriales</taxon>
        <taxon>Kribbibacteriaceae</taxon>
        <taxon>Leptogranulimonas</taxon>
    </lineage>
</organism>
<gene>
    <name evidence="1" type="ORF">ATTO_14680</name>
</gene>
<dbReference type="EMBL" id="AP025285">
    <property type="protein sequence ID" value="BDC91596.1"/>
    <property type="molecule type" value="Genomic_DNA"/>
</dbReference>
<evidence type="ECO:0000313" key="1">
    <source>
        <dbReference type="EMBL" id="BDC91596.1"/>
    </source>
</evidence>
<dbReference type="Proteomes" id="UP001431186">
    <property type="component" value="Chromosome"/>
</dbReference>
<dbReference type="AlphaFoldDB" id="A0AAU9CHK9"/>
<dbReference type="InterPro" id="IPR010985">
    <property type="entry name" value="Ribbon_hlx_hlx"/>
</dbReference>
<dbReference type="GO" id="GO:0006355">
    <property type="term" value="P:regulation of DNA-templated transcription"/>
    <property type="evidence" value="ECO:0007669"/>
    <property type="project" value="InterPro"/>
</dbReference>
<reference evidence="1" key="1">
    <citation type="submission" date="2021-11" db="EMBL/GenBank/DDBJ databases">
        <title>Complete genome sequence of Atopobiaceae bacterium TOC12.</title>
        <authorList>
            <person name="Morinaga K."/>
            <person name="Kusada H."/>
            <person name="Tamaki H."/>
        </authorList>
    </citation>
    <scope>NUCLEOTIDE SEQUENCE</scope>
    <source>
        <strain evidence="1">TOC12</strain>
    </source>
</reference>
<accession>A0AAU9CHK9</accession>
<dbReference type="KEGG" id="lcal:ATTO_14680"/>
<dbReference type="RefSeq" id="WP_265591561.1">
    <property type="nucleotide sequence ID" value="NZ_AP025285.1"/>
</dbReference>